<dbReference type="AlphaFoldDB" id="A0A4R6BW02"/>
<dbReference type="Proteomes" id="UP000294843">
    <property type="component" value="Unassembled WGS sequence"/>
</dbReference>
<protein>
    <recommendedName>
        <fullName evidence="4">MFS transporter</fullName>
    </recommendedName>
</protein>
<keyword evidence="1" id="KW-0812">Transmembrane</keyword>
<accession>A0A4R6BW02</accession>
<dbReference type="EMBL" id="SCWF01000016">
    <property type="protein sequence ID" value="TDM12467.1"/>
    <property type="molecule type" value="Genomic_DNA"/>
</dbReference>
<gene>
    <name evidence="2" type="ORF">ERX55_10700</name>
</gene>
<dbReference type="OrthoDB" id="9812221at2"/>
<feature type="transmembrane region" description="Helical" evidence="1">
    <location>
        <begin position="12"/>
        <end position="38"/>
    </location>
</feature>
<evidence type="ECO:0008006" key="4">
    <source>
        <dbReference type="Google" id="ProtNLM"/>
    </source>
</evidence>
<keyword evidence="1" id="KW-1133">Transmembrane helix</keyword>
<proteinExistence type="predicted"/>
<keyword evidence="1" id="KW-0472">Membrane</keyword>
<comment type="caution">
    <text evidence="2">The sequence shown here is derived from an EMBL/GenBank/DDBJ whole genome shotgun (WGS) entry which is preliminary data.</text>
</comment>
<name>A0A4R6BW02_9STAP</name>
<dbReference type="InterPro" id="IPR036259">
    <property type="entry name" value="MFS_trans_sf"/>
</dbReference>
<keyword evidence="3" id="KW-1185">Reference proteome</keyword>
<evidence type="ECO:0000313" key="3">
    <source>
        <dbReference type="Proteomes" id="UP000294843"/>
    </source>
</evidence>
<reference evidence="2 3" key="1">
    <citation type="submission" date="2019-01" db="EMBL/GenBank/DDBJ databases">
        <title>Draft genome sequences of the type strains of six Macrococcus species.</title>
        <authorList>
            <person name="Mazhar S."/>
            <person name="Altermann E."/>
            <person name="Hill C."/>
            <person name="Mcauliffe O."/>
        </authorList>
    </citation>
    <scope>NUCLEOTIDE SEQUENCE [LARGE SCALE GENOMIC DNA]</scope>
    <source>
        <strain evidence="2 3">ATCC 51825</strain>
    </source>
</reference>
<evidence type="ECO:0000256" key="1">
    <source>
        <dbReference type="SAM" id="Phobius"/>
    </source>
</evidence>
<organism evidence="2 3">
    <name type="scientific">Macrococcus bovicus</name>
    <dbReference type="NCBI Taxonomy" id="69968"/>
    <lineage>
        <taxon>Bacteria</taxon>
        <taxon>Bacillati</taxon>
        <taxon>Bacillota</taxon>
        <taxon>Bacilli</taxon>
        <taxon>Bacillales</taxon>
        <taxon>Staphylococcaceae</taxon>
        <taxon>Macrococcus</taxon>
    </lineage>
</organism>
<dbReference type="SUPFAM" id="SSF103473">
    <property type="entry name" value="MFS general substrate transporter"/>
    <property type="match status" value="1"/>
</dbReference>
<sequence>MTHELSSKQRNIVVFIMMIGTFIAVLNQTLLTTALPAIMKSFRLDINKFSKVDSSPSPVC</sequence>
<evidence type="ECO:0000313" key="2">
    <source>
        <dbReference type="EMBL" id="TDM12467.1"/>
    </source>
</evidence>
<dbReference type="RefSeq" id="WP_133452583.1">
    <property type="nucleotide sequence ID" value="NZ_SCWF01000016.1"/>
</dbReference>